<evidence type="ECO:0000313" key="2">
    <source>
        <dbReference type="Proteomes" id="UP001162029"/>
    </source>
</evidence>
<protein>
    <submittedName>
        <fullName evidence="1">Uncharacterized protein</fullName>
    </submittedName>
</protein>
<sequence length="150" mass="16917">MFKGGGERTELPAHTYEVVTDYCVGARAPNSEKDFTACWSLNCCLFVKVIKKCDVNGQRCDILFFTRRSWRRLGTRFNVRGSIPSVLGPDGHFEIHAANVYAFSGHASVVDWNELVFRATWTISSSDMDTSRVYSRSTRPQECYGTATMP</sequence>
<organism evidence="1 2">
    <name type="scientific">Peronospora destructor</name>
    <dbReference type="NCBI Taxonomy" id="86335"/>
    <lineage>
        <taxon>Eukaryota</taxon>
        <taxon>Sar</taxon>
        <taxon>Stramenopiles</taxon>
        <taxon>Oomycota</taxon>
        <taxon>Peronosporomycetes</taxon>
        <taxon>Peronosporales</taxon>
        <taxon>Peronosporaceae</taxon>
        <taxon>Peronospora</taxon>
    </lineage>
</organism>
<dbReference type="AlphaFoldDB" id="A0AAV0V0V3"/>
<dbReference type="Proteomes" id="UP001162029">
    <property type="component" value="Unassembled WGS sequence"/>
</dbReference>
<dbReference type="EMBL" id="CANTFM010001695">
    <property type="protein sequence ID" value="CAI5742317.1"/>
    <property type="molecule type" value="Genomic_DNA"/>
</dbReference>
<reference evidence="1" key="1">
    <citation type="submission" date="2022-12" db="EMBL/GenBank/DDBJ databases">
        <authorList>
            <person name="Webb A."/>
        </authorList>
    </citation>
    <scope>NUCLEOTIDE SEQUENCE</scope>
    <source>
        <strain evidence="1">Pd1</strain>
    </source>
</reference>
<accession>A0AAV0V0V3</accession>
<proteinExistence type="predicted"/>
<keyword evidence="2" id="KW-1185">Reference proteome</keyword>
<gene>
    <name evidence="1" type="ORF">PDE001_LOCUS8205</name>
</gene>
<evidence type="ECO:0000313" key="1">
    <source>
        <dbReference type="EMBL" id="CAI5742317.1"/>
    </source>
</evidence>
<name>A0AAV0V0V3_9STRA</name>
<comment type="caution">
    <text evidence="1">The sequence shown here is derived from an EMBL/GenBank/DDBJ whole genome shotgun (WGS) entry which is preliminary data.</text>
</comment>